<sequence>MAPKSVRSVTDKTESVRQARLAKEGSDGHAIGKRALGGSTKIGCKINVGAVRDGKDQPRGAQPDNKPKDKPKNKTQPSITDFLAYKDSGPLPKEPPILMEASGDASSVELGLCMEMKPGENSLNSQNPQDCGEGQMNEAKRSDQKARWSDHLMAHNRILLSETETAEYDGRNGEWLKKGGEKFYSLTESEAASSGYDLNDEDGSGSSEAESLPERMFPVVGPTVRHNAAIISV</sequence>
<accession>A0AAV7LR31</accession>
<organism evidence="2 3">
    <name type="scientific">Pleurodeles waltl</name>
    <name type="common">Iberian ribbed newt</name>
    <dbReference type="NCBI Taxonomy" id="8319"/>
    <lineage>
        <taxon>Eukaryota</taxon>
        <taxon>Metazoa</taxon>
        <taxon>Chordata</taxon>
        <taxon>Craniata</taxon>
        <taxon>Vertebrata</taxon>
        <taxon>Euteleostomi</taxon>
        <taxon>Amphibia</taxon>
        <taxon>Batrachia</taxon>
        <taxon>Caudata</taxon>
        <taxon>Salamandroidea</taxon>
        <taxon>Salamandridae</taxon>
        <taxon>Pleurodelinae</taxon>
        <taxon>Pleurodeles</taxon>
    </lineage>
</organism>
<evidence type="ECO:0000256" key="1">
    <source>
        <dbReference type="SAM" id="MobiDB-lite"/>
    </source>
</evidence>
<dbReference type="EMBL" id="JANPWB010000015">
    <property type="protein sequence ID" value="KAJ1092867.1"/>
    <property type="molecule type" value="Genomic_DNA"/>
</dbReference>
<name>A0AAV7LR31_PLEWA</name>
<feature type="region of interest" description="Disordered" evidence="1">
    <location>
        <begin position="190"/>
        <end position="217"/>
    </location>
</feature>
<comment type="caution">
    <text evidence="2">The sequence shown here is derived from an EMBL/GenBank/DDBJ whole genome shotgun (WGS) entry which is preliminary data.</text>
</comment>
<dbReference type="Proteomes" id="UP001066276">
    <property type="component" value="Chromosome 11"/>
</dbReference>
<feature type="region of interest" description="Disordered" evidence="1">
    <location>
        <begin position="117"/>
        <end position="146"/>
    </location>
</feature>
<proteinExistence type="predicted"/>
<evidence type="ECO:0000313" key="2">
    <source>
        <dbReference type="EMBL" id="KAJ1092867.1"/>
    </source>
</evidence>
<evidence type="ECO:0000313" key="3">
    <source>
        <dbReference type="Proteomes" id="UP001066276"/>
    </source>
</evidence>
<feature type="region of interest" description="Disordered" evidence="1">
    <location>
        <begin position="48"/>
        <end position="79"/>
    </location>
</feature>
<feature type="compositionally biased region" description="Basic and acidic residues" evidence="1">
    <location>
        <begin position="9"/>
        <end position="27"/>
    </location>
</feature>
<dbReference type="AlphaFoldDB" id="A0AAV7LR31"/>
<gene>
    <name evidence="2" type="ORF">NDU88_005977</name>
</gene>
<reference evidence="2" key="1">
    <citation type="journal article" date="2022" name="bioRxiv">
        <title>Sequencing and chromosome-scale assembly of the giantPleurodeles waltlgenome.</title>
        <authorList>
            <person name="Brown T."/>
            <person name="Elewa A."/>
            <person name="Iarovenko S."/>
            <person name="Subramanian E."/>
            <person name="Araus A.J."/>
            <person name="Petzold A."/>
            <person name="Susuki M."/>
            <person name="Suzuki K.-i.T."/>
            <person name="Hayashi T."/>
            <person name="Toyoda A."/>
            <person name="Oliveira C."/>
            <person name="Osipova E."/>
            <person name="Leigh N.D."/>
            <person name="Simon A."/>
            <person name="Yun M.H."/>
        </authorList>
    </citation>
    <scope>NUCLEOTIDE SEQUENCE</scope>
    <source>
        <strain evidence="2">20211129_DDA</strain>
        <tissue evidence="2">Liver</tissue>
    </source>
</reference>
<feature type="region of interest" description="Disordered" evidence="1">
    <location>
        <begin position="1"/>
        <end position="35"/>
    </location>
</feature>
<protein>
    <submittedName>
        <fullName evidence="2">Uncharacterized protein</fullName>
    </submittedName>
</protein>
<keyword evidence="3" id="KW-1185">Reference proteome</keyword>